<dbReference type="EMBL" id="BJYA01000005">
    <property type="protein sequence ID" value="GEN45538.1"/>
    <property type="molecule type" value="Genomic_DNA"/>
</dbReference>
<accession>A0A511W5G9</accession>
<name>A0A511W5G9_9BACI</name>
<sequence>MRQQLTNNQLNDLVENFRIEADQNPNMFSLSKLRDEQFLCEVLEEAKVDFDTDNLFIAASQFIKRIGFLIVVPPLYNLTKHNHWLSANWSNQYIVPRVKNSKWVPSLYLDDLAVISIDETSETSRHKLLPQYLEQLFGDIAALIGFVSSISRVPKPILWENIAVYIYWLYEVKLSEETDEEIMARVHHDFHFLIYELEAEQFQESFQPLKRFHGIKRLVSLDAEPVRIRRTCCFYYEVNESRNCCGNCPKSELNKAACRATKDSLYERDMIRQKG</sequence>
<evidence type="ECO:0008006" key="3">
    <source>
        <dbReference type="Google" id="ProtNLM"/>
    </source>
</evidence>
<gene>
    <name evidence="1" type="ORF">AHA02nite_13140</name>
</gene>
<dbReference type="RefSeq" id="WP_146815560.1">
    <property type="nucleotide sequence ID" value="NZ_BJYA01000005.1"/>
</dbReference>
<evidence type="ECO:0000313" key="2">
    <source>
        <dbReference type="Proteomes" id="UP000321440"/>
    </source>
</evidence>
<dbReference type="AlphaFoldDB" id="A0A511W5G9"/>
<dbReference type="Proteomes" id="UP000321440">
    <property type="component" value="Unassembled WGS sequence"/>
</dbReference>
<comment type="caution">
    <text evidence="1">The sequence shown here is derived from an EMBL/GenBank/DDBJ whole genome shotgun (WGS) entry which is preliminary data.</text>
</comment>
<reference evidence="1 2" key="1">
    <citation type="submission" date="2019-07" db="EMBL/GenBank/DDBJ databases">
        <title>Whole genome shotgun sequence of Alkalibacillus haloalkaliphilus NBRC 103110.</title>
        <authorList>
            <person name="Hosoyama A."/>
            <person name="Uohara A."/>
            <person name="Ohji S."/>
            <person name="Ichikawa N."/>
        </authorList>
    </citation>
    <scope>NUCLEOTIDE SEQUENCE [LARGE SCALE GENOMIC DNA]</scope>
    <source>
        <strain evidence="1 2">NBRC 103110</strain>
    </source>
</reference>
<evidence type="ECO:0000313" key="1">
    <source>
        <dbReference type="EMBL" id="GEN45538.1"/>
    </source>
</evidence>
<protein>
    <recommendedName>
        <fullName evidence="3">Ferric siderophore reductase C-terminal domain-containing protein</fullName>
    </recommendedName>
</protein>
<dbReference type="OrthoDB" id="5870636at2"/>
<proteinExistence type="predicted"/>
<keyword evidence="2" id="KW-1185">Reference proteome</keyword>
<organism evidence="1 2">
    <name type="scientific">Alkalibacillus haloalkaliphilus</name>
    <dbReference type="NCBI Taxonomy" id="94136"/>
    <lineage>
        <taxon>Bacteria</taxon>
        <taxon>Bacillati</taxon>
        <taxon>Bacillota</taxon>
        <taxon>Bacilli</taxon>
        <taxon>Bacillales</taxon>
        <taxon>Bacillaceae</taxon>
        <taxon>Alkalibacillus</taxon>
    </lineage>
</organism>